<keyword evidence="4" id="KW-1185">Reference proteome</keyword>
<feature type="domain" description="DUF4142" evidence="2">
    <location>
        <begin position="31"/>
        <end position="92"/>
    </location>
</feature>
<organism evidence="3 4">
    <name type="scientific">Deinococcus multiflagellatus</name>
    <dbReference type="NCBI Taxonomy" id="1656887"/>
    <lineage>
        <taxon>Bacteria</taxon>
        <taxon>Thermotogati</taxon>
        <taxon>Deinococcota</taxon>
        <taxon>Deinococci</taxon>
        <taxon>Deinococcales</taxon>
        <taxon>Deinococcaceae</taxon>
        <taxon>Deinococcus</taxon>
    </lineage>
</organism>
<dbReference type="InterPro" id="IPR025419">
    <property type="entry name" value="DUF4142"/>
</dbReference>
<evidence type="ECO:0000259" key="2">
    <source>
        <dbReference type="Pfam" id="PF13628"/>
    </source>
</evidence>
<proteinExistence type="predicted"/>
<dbReference type="Pfam" id="PF13628">
    <property type="entry name" value="DUF4142"/>
    <property type="match status" value="1"/>
</dbReference>
<gene>
    <name evidence="3" type="ORF">ACFP90_25970</name>
</gene>
<feature type="chain" id="PRO_5046793002" evidence="1">
    <location>
        <begin position="28"/>
        <end position="112"/>
    </location>
</feature>
<sequence>MRTKATMILLPALLAACAPAMMTPPNAGTVDGLFLQAMTGSNLFEIQSSQVALSKSNTAAVRTYAQMLINHHTAAQNQVSTLAAARACRCPRPCPRTAAEGFGALRAECRRV</sequence>
<keyword evidence="1" id="KW-0732">Signal</keyword>
<protein>
    <submittedName>
        <fullName evidence="3">DUF4142 domain-containing protein</fullName>
    </submittedName>
</protein>
<dbReference type="Gene3D" id="1.20.1260.10">
    <property type="match status" value="1"/>
</dbReference>
<reference evidence="4" key="1">
    <citation type="journal article" date="2019" name="Int. J. Syst. Evol. Microbiol.">
        <title>The Global Catalogue of Microorganisms (GCM) 10K type strain sequencing project: providing services to taxonomists for standard genome sequencing and annotation.</title>
        <authorList>
            <consortium name="The Broad Institute Genomics Platform"/>
            <consortium name="The Broad Institute Genome Sequencing Center for Infectious Disease"/>
            <person name="Wu L."/>
            <person name="Ma J."/>
        </authorList>
    </citation>
    <scope>NUCLEOTIDE SEQUENCE [LARGE SCALE GENOMIC DNA]</scope>
    <source>
        <strain evidence="4">CCUG 63830</strain>
    </source>
</reference>
<evidence type="ECO:0000256" key="1">
    <source>
        <dbReference type="SAM" id="SignalP"/>
    </source>
</evidence>
<accession>A0ABW1ZSX8</accession>
<dbReference type="EMBL" id="JBHSWB010000003">
    <property type="protein sequence ID" value="MFC6663471.1"/>
    <property type="molecule type" value="Genomic_DNA"/>
</dbReference>
<dbReference type="PANTHER" id="PTHR38593:SF1">
    <property type="entry name" value="BLR2558 PROTEIN"/>
    <property type="match status" value="1"/>
</dbReference>
<evidence type="ECO:0000313" key="4">
    <source>
        <dbReference type="Proteomes" id="UP001596317"/>
    </source>
</evidence>
<dbReference type="Proteomes" id="UP001596317">
    <property type="component" value="Unassembled WGS sequence"/>
</dbReference>
<comment type="caution">
    <text evidence="3">The sequence shown here is derived from an EMBL/GenBank/DDBJ whole genome shotgun (WGS) entry which is preliminary data.</text>
</comment>
<dbReference type="InterPro" id="IPR012347">
    <property type="entry name" value="Ferritin-like"/>
</dbReference>
<dbReference type="PROSITE" id="PS51257">
    <property type="entry name" value="PROKAR_LIPOPROTEIN"/>
    <property type="match status" value="1"/>
</dbReference>
<dbReference type="PANTHER" id="PTHR38593">
    <property type="entry name" value="BLR2558 PROTEIN"/>
    <property type="match status" value="1"/>
</dbReference>
<evidence type="ECO:0000313" key="3">
    <source>
        <dbReference type="EMBL" id="MFC6663471.1"/>
    </source>
</evidence>
<feature type="signal peptide" evidence="1">
    <location>
        <begin position="1"/>
        <end position="27"/>
    </location>
</feature>
<name>A0ABW1ZSX8_9DEIO</name>
<dbReference type="RefSeq" id="WP_380059283.1">
    <property type="nucleotide sequence ID" value="NZ_JBHSWB010000003.1"/>
</dbReference>